<organism evidence="2">
    <name type="scientific">freshwater metagenome</name>
    <dbReference type="NCBI Taxonomy" id="449393"/>
    <lineage>
        <taxon>unclassified sequences</taxon>
        <taxon>metagenomes</taxon>
        <taxon>ecological metagenomes</taxon>
    </lineage>
</organism>
<proteinExistence type="predicted"/>
<accession>A0A6J6IUH8</accession>
<sequence>MFVPFRITEPAVGSINLASKRASVDLPQPDSPTTANVVARRSEKETPSTA</sequence>
<evidence type="ECO:0000313" key="3">
    <source>
        <dbReference type="EMBL" id="CAB5127381.1"/>
    </source>
</evidence>
<gene>
    <name evidence="2" type="ORF">UFOPK1960_00502</name>
    <name evidence="3" type="ORF">UFOPK4422_01103</name>
</gene>
<dbReference type="AlphaFoldDB" id="A0A6J6IUH8"/>
<reference evidence="2" key="1">
    <citation type="submission" date="2020-05" db="EMBL/GenBank/DDBJ databases">
        <authorList>
            <person name="Chiriac C."/>
            <person name="Salcher M."/>
            <person name="Ghai R."/>
            <person name="Kavagutti S V."/>
        </authorList>
    </citation>
    <scope>NUCLEOTIDE SEQUENCE</scope>
</reference>
<dbReference type="EMBL" id="CAFBRX010000115">
    <property type="protein sequence ID" value="CAB5127381.1"/>
    <property type="molecule type" value="Genomic_DNA"/>
</dbReference>
<evidence type="ECO:0000313" key="2">
    <source>
        <dbReference type="EMBL" id="CAB4628085.1"/>
    </source>
</evidence>
<protein>
    <submittedName>
        <fullName evidence="2">Unannotated protein</fullName>
    </submittedName>
</protein>
<feature type="compositionally biased region" description="Basic and acidic residues" evidence="1">
    <location>
        <begin position="40"/>
        <end position="50"/>
    </location>
</feature>
<name>A0A6J6IUH8_9ZZZZ</name>
<feature type="region of interest" description="Disordered" evidence="1">
    <location>
        <begin position="23"/>
        <end position="50"/>
    </location>
</feature>
<evidence type="ECO:0000256" key="1">
    <source>
        <dbReference type="SAM" id="MobiDB-lite"/>
    </source>
</evidence>
<dbReference type="EMBL" id="CAEZVL010000054">
    <property type="protein sequence ID" value="CAB4628085.1"/>
    <property type="molecule type" value="Genomic_DNA"/>
</dbReference>